<organism evidence="2 3">
    <name type="scientific">Blumeria hordei</name>
    <name type="common">Barley powdery mildew</name>
    <name type="synonym">Blumeria graminis f. sp. hordei</name>
    <dbReference type="NCBI Taxonomy" id="2867405"/>
    <lineage>
        <taxon>Eukaryota</taxon>
        <taxon>Fungi</taxon>
        <taxon>Dikarya</taxon>
        <taxon>Ascomycota</taxon>
        <taxon>Pezizomycotina</taxon>
        <taxon>Leotiomycetes</taxon>
        <taxon>Erysiphales</taxon>
        <taxon>Erysiphaceae</taxon>
        <taxon>Blumeria</taxon>
    </lineage>
</organism>
<dbReference type="InterPro" id="IPR018858">
    <property type="entry name" value="DUF2458"/>
</dbReference>
<gene>
    <name evidence="2" type="ORF">BLGHR1_11108</name>
</gene>
<feature type="compositionally biased region" description="Polar residues" evidence="1">
    <location>
        <begin position="71"/>
        <end position="81"/>
    </location>
</feature>
<feature type="region of interest" description="Disordered" evidence="1">
    <location>
        <begin position="22"/>
        <end position="82"/>
    </location>
</feature>
<dbReference type="Proteomes" id="UP000275772">
    <property type="component" value="Unassembled WGS sequence"/>
</dbReference>
<evidence type="ECO:0000256" key="1">
    <source>
        <dbReference type="SAM" id="MobiDB-lite"/>
    </source>
</evidence>
<protein>
    <submittedName>
        <fullName evidence="2">Uncharacterized protein</fullName>
    </submittedName>
</protein>
<proteinExistence type="predicted"/>
<dbReference type="EMBL" id="UNSH01000009">
    <property type="protein sequence ID" value="SZF00372.1"/>
    <property type="molecule type" value="Genomic_DNA"/>
</dbReference>
<feature type="compositionally biased region" description="Low complexity" evidence="1">
    <location>
        <begin position="22"/>
        <end position="40"/>
    </location>
</feature>
<evidence type="ECO:0000313" key="2">
    <source>
        <dbReference type="EMBL" id="SZF00372.1"/>
    </source>
</evidence>
<name>A0A383UM69_BLUHO</name>
<sequence>MNSQAPDLASILKTLADLTPQNQQDLQSNNSNTSTSQPNNVVHTGHNAPPFEFYHKPAPTLQSFLPPVGQSGPSRNVSIENSQKKVVDPTTILEWSAGLRCAMKTVAKHENVIHEIRRLIKLQHEHEEQWWNGRNALIEKLKAREEGQKKLDEVLKAVGGASISGNVVVDIARELHTFDLKVYKAQIQMVREMNTKLRGLGVPFFGTKTELVRPASKNSGQPLDGKEMINEVDLVKLQRRMLEMLEDLCND</sequence>
<reference evidence="2 3" key="1">
    <citation type="submission" date="2017-11" db="EMBL/GenBank/DDBJ databases">
        <authorList>
            <person name="Kracher B."/>
        </authorList>
    </citation>
    <scope>NUCLEOTIDE SEQUENCE [LARGE SCALE GENOMIC DNA]</scope>
    <source>
        <strain evidence="2 3">RACE1</strain>
    </source>
</reference>
<dbReference type="VEuPathDB" id="FungiDB:BLGHR1_11108"/>
<evidence type="ECO:0000313" key="3">
    <source>
        <dbReference type="Proteomes" id="UP000275772"/>
    </source>
</evidence>
<dbReference type="Pfam" id="PF10454">
    <property type="entry name" value="DUF2458"/>
    <property type="match status" value="1"/>
</dbReference>
<dbReference type="AlphaFoldDB" id="A0A383UM69"/>
<accession>A0A383UM69</accession>